<dbReference type="RefSeq" id="WP_134167911.1">
    <property type="nucleotide sequence ID" value="NZ_SODD01000003.1"/>
</dbReference>
<dbReference type="AlphaFoldDB" id="A0A4V3G977"/>
<dbReference type="Gene3D" id="3.90.190.10">
    <property type="entry name" value="Protein tyrosine phosphatase superfamily"/>
    <property type="match status" value="1"/>
</dbReference>
<organism evidence="3 4">
    <name type="scientific">Breznakia blatticola</name>
    <dbReference type="NCBI Taxonomy" id="1754012"/>
    <lineage>
        <taxon>Bacteria</taxon>
        <taxon>Bacillati</taxon>
        <taxon>Bacillota</taxon>
        <taxon>Erysipelotrichia</taxon>
        <taxon>Erysipelotrichales</taxon>
        <taxon>Erysipelotrichaceae</taxon>
        <taxon>Breznakia</taxon>
    </lineage>
</organism>
<accession>A0A4V3G977</accession>
<dbReference type="Pfam" id="PF13350">
    <property type="entry name" value="Y_phosphatase3"/>
    <property type="match status" value="1"/>
</dbReference>
<dbReference type="InterPro" id="IPR000387">
    <property type="entry name" value="Tyr_Pase_dom"/>
</dbReference>
<dbReference type="InterPro" id="IPR026893">
    <property type="entry name" value="Tyr/Ser_Pase_IphP-type"/>
</dbReference>
<dbReference type="InterPro" id="IPR016130">
    <property type="entry name" value="Tyr_Pase_AS"/>
</dbReference>
<evidence type="ECO:0000313" key="4">
    <source>
        <dbReference type="Proteomes" id="UP000294743"/>
    </source>
</evidence>
<dbReference type="PANTHER" id="PTHR31126">
    <property type="entry name" value="TYROSINE-PROTEIN PHOSPHATASE"/>
    <property type="match status" value="1"/>
</dbReference>
<comment type="caution">
    <text evidence="3">The sequence shown here is derived from an EMBL/GenBank/DDBJ whole genome shotgun (WGS) entry which is preliminary data.</text>
</comment>
<feature type="domain" description="Tyrosine specific protein phosphatases" evidence="2">
    <location>
        <begin position="124"/>
        <end position="190"/>
    </location>
</feature>
<keyword evidence="4" id="KW-1185">Reference proteome</keyword>
<dbReference type="PROSITE" id="PS00383">
    <property type="entry name" value="TYR_PHOSPHATASE_1"/>
    <property type="match status" value="1"/>
</dbReference>
<evidence type="ECO:0000259" key="2">
    <source>
        <dbReference type="PROSITE" id="PS50056"/>
    </source>
</evidence>
<dbReference type="PROSITE" id="PS50056">
    <property type="entry name" value="TYR_PHOSPHATASE_2"/>
    <property type="match status" value="1"/>
</dbReference>
<reference evidence="3 4" key="1">
    <citation type="submission" date="2019-03" db="EMBL/GenBank/DDBJ databases">
        <title>Genomic Encyclopedia of Type Strains, Phase IV (KMG-IV): sequencing the most valuable type-strain genomes for metagenomic binning, comparative biology and taxonomic classification.</title>
        <authorList>
            <person name="Goeker M."/>
        </authorList>
    </citation>
    <scope>NUCLEOTIDE SEQUENCE [LARGE SCALE GENOMIC DNA]</scope>
    <source>
        <strain evidence="3 4">DSM 28867</strain>
    </source>
</reference>
<proteinExistence type="inferred from homology"/>
<evidence type="ECO:0000256" key="1">
    <source>
        <dbReference type="ARBA" id="ARBA00009580"/>
    </source>
</evidence>
<dbReference type="Proteomes" id="UP000294743">
    <property type="component" value="Unassembled WGS sequence"/>
</dbReference>
<sequence>MFSKLVNFRDLGDIKTIDGKRVAKHRLLRSGVLYELPENEQKELLDTYQLKAIVDFRGDDEIAKNPDDVLSGVSEYYINIMEKDVKTTSQQNLMDQMNTNDSHGLMQGLYRQLIVDTFAQKQYRKFIDVLLKQDEGSVLFHCQAGKDRTGIGAAIILTILGVSKEDIFTDYLKTIEGRREANEQMAQKLREAGKSDIEVERFLTLMSVSADFLEAAFDEADKKFGSFDQYITDALQVTNQERQLLKDMYLVD</sequence>
<comment type="similarity">
    <text evidence="1">Belongs to the protein-tyrosine phosphatase family.</text>
</comment>
<gene>
    <name evidence="3" type="ORF">EDD63_10399</name>
</gene>
<dbReference type="EMBL" id="SODD01000003">
    <property type="protein sequence ID" value="TDW25811.1"/>
    <property type="molecule type" value="Genomic_DNA"/>
</dbReference>
<dbReference type="SUPFAM" id="SSF52799">
    <property type="entry name" value="(Phosphotyrosine protein) phosphatases II"/>
    <property type="match status" value="1"/>
</dbReference>
<dbReference type="OrthoDB" id="1188001at2"/>
<dbReference type="GO" id="GO:0004721">
    <property type="term" value="F:phosphoprotein phosphatase activity"/>
    <property type="evidence" value="ECO:0007669"/>
    <property type="project" value="InterPro"/>
</dbReference>
<protein>
    <submittedName>
        <fullName evidence="3">Protein-tyrosine phosphatase</fullName>
    </submittedName>
</protein>
<name>A0A4V3G977_9FIRM</name>
<dbReference type="InterPro" id="IPR029021">
    <property type="entry name" value="Prot-tyrosine_phosphatase-like"/>
</dbReference>
<dbReference type="PANTHER" id="PTHR31126:SF1">
    <property type="entry name" value="TYROSINE SPECIFIC PROTEIN PHOSPHATASES DOMAIN-CONTAINING PROTEIN"/>
    <property type="match status" value="1"/>
</dbReference>
<evidence type="ECO:0000313" key="3">
    <source>
        <dbReference type="EMBL" id="TDW25811.1"/>
    </source>
</evidence>